<dbReference type="InterPro" id="IPR036390">
    <property type="entry name" value="WH_DNA-bd_sf"/>
</dbReference>
<name>H3KDP7_9BURK</name>
<dbReference type="OrthoDB" id="9806864at2"/>
<dbReference type="HOGENOM" id="CLU_083287_27_3_4"/>
<dbReference type="PROSITE" id="PS50995">
    <property type="entry name" value="HTH_MARR_2"/>
    <property type="match status" value="1"/>
</dbReference>
<protein>
    <submittedName>
        <fullName evidence="3">Transcriptional regulator, MarR family</fullName>
    </submittedName>
</protein>
<dbReference type="PANTHER" id="PTHR33164:SF43">
    <property type="entry name" value="HTH-TYPE TRANSCRIPTIONAL REPRESSOR YETL"/>
    <property type="match status" value="1"/>
</dbReference>
<feature type="domain" description="HTH marR-type" evidence="2">
    <location>
        <begin position="30"/>
        <end position="165"/>
    </location>
</feature>
<comment type="caution">
    <text evidence="3">The sequence shown here is derived from an EMBL/GenBank/DDBJ whole genome shotgun (WGS) entry which is preliminary data.</text>
</comment>
<dbReference type="SMART" id="SM00347">
    <property type="entry name" value="HTH_MARR"/>
    <property type="match status" value="1"/>
</dbReference>
<proteinExistence type="predicted"/>
<evidence type="ECO:0000259" key="2">
    <source>
        <dbReference type="PROSITE" id="PS50995"/>
    </source>
</evidence>
<feature type="region of interest" description="Disordered" evidence="1">
    <location>
        <begin position="167"/>
        <end position="188"/>
    </location>
</feature>
<dbReference type="Proteomes" id="UP000004956">
    <property type="component" value="Unassembled WGS sequence"/>
</dbReference>
<organism evidence="3 4">
    <name type="scientific">Sutterella parvirubra YIT 11816</name>
    <dbReference type="NCBI Taxonomy" id="762967"/>
    <lineage>
        <taxon>Bacteria</taxon>
        <taxon>Pseudomonadati</taxon>
        <taxon>Pseudomonadota</taxon>
        <taxon>Betaproteobacteria</taxon>
        <taxon>Burkholderiales</taxon>
        <taxon>Sutterellaceae</taxon>
        <taxon>Sutterella</taxon>
    </lineage>
</organism>
<dbReference type="GO" id="GO:0003700">
    <property type="term" value="F:DNA-binding transcription factor activity"/>
    <property type="evidence" value="ECO:0007669"/>
    <property type="project" value="InterPro"/>
</dbReference>
<dbReference type="SUPFAM" id="SSF46785">
    <property type="entry name" value="Winged helix' DNA-binding domain"/>
    <property type="match status" value="1"/>
</dbReference>
<reference evidence="3 4" key="1">
    <citation type="submission" date="2011-11" db="EMBL/GenBank/DDBJ databases">
        <authorList>
            <person name="Weinstock G."/>
            <person name="Sodergren E."/>
            <person name="Clifton S."/>
            <person name="Fulton L."/>
            <person name="Fulton B."/>
            <person name="Courtney L."/>
            <person name="Fronick C."/>
            <person name="Harrison M."/>
            <person name="Strong C."/>
            <person name="Farmer C."/>
            <person name="Delahaunty K."/>
            <person name="Markovic C."/>
            <person name="Hall O."/>
            <person name="Minx P."/>
            <person name="Tomlinson C."/>
            <person name="Mitreva M."/>
            <person name="Hou S."/>
            <person name="Chen J."/>
            <person name="Wollam A."/>
            <person name="Pepin K.H."/>
            <person name="Johnson M."/>
            <person name="Bhonagiri V."/>
            <person name="Zhang X."/>
            <person name="Suruliraj S."/>
            <person name="Warren W."/>
            <person name="Chinwalla A."/>
            <person name="Mardis E.R."/>
            <person name="Wilson R.K."/>
        </authorList>
    </citation>
    <scope>NUCLEOTIDE SEQUENCE [LARGE SCALE GENOMIC DNA]</scope>
    <source>
        <strain evidence="3 4">YIT 11816</strain>
    </source>
</reference>
<evidence type="ECO:0000313" key="3">
    <source>
        <dbReference type="EMBL" id="EHY31742.1"/>
    </source>
</evidence>
<dbReference type="RefSeq" id="WP_008541569.1">
    <property type="nucleotide sequence ID" value="NZ_JH604928.1"/>
</dbReference>
<dbReference type="GO" id="GO:0006950">
    <property type="term" value="P:response to stress"/>
    <property type="evidence" value="ECO:0007669"/>
    <property type="project" value="TreeGrafter"/>
</dbReference>
<dbReference type="AlphaFoldDB" id="H3KDP7"/>
<dbReference type="PATRIC" id="fig|762967.3.peg.684"/>
<keyword evidence="4" id="KW-1185">Reference proteome</keyword>
<dbReference type="STRING" id="762967.HMPREF9440_00858"/>
<dbReference type="Pfam" id="PF01047">
    <property type="entry name" value="MarR"/>
    <property type="match status" value="1"/>
</dbReference>
<dbReference type="Gene3D" id="1.10.10.10">
    <property type="entry name" value="Winged helix-like DNA-binding domain superfamily/Winged helix DNA-binding domain"/>
    <property type="match status" value="1"/>
</dbReference>
<accession>H3KDP7</accession>
<dbReference type="EMBL" id="AFBQ01000119">
    <property type="protein sequence ID" value="EHY31742.1"/>
    <property type="molecule type" value="Genomic_DNA"/>
</dbReference>
<evidence type="ECO:0000313" key="4">
    <source>
        <dbReference type="Proteomes" id="UP000004956"/>
    </source>
</evidence>
<dbReference type="InterPro" id="IPR000835">
    <property type="entry name" value="HTH_MarR-typ"/>
</dbReference>
<dbReference type="InterPro" id="IPR036388">
    <property type="entry name" value="WH-like_DNA-bd_sf"/>
</dbReference>
<gene>
    <name evidence="3" type="ORF">HMPREF9440_00858</name>
</gene>
<dbReference type="InterPro" id="IPR039422">
    <property type="entry name" value="MarR/SlyA-like"/>
</dbReference>
<evidence type="ECO:0000256" key="1">
    <source>
        <dbReference type="SAM" id="MobiDB-lite"/>
    </source>
</evidence>
<dbReference type="PANTHER" id="PTHR33164">
    <property type="entry name" value="TRANSCRIPTIONAL REGULATOR, MARR FAMILY"/>
    <property type="match status" value="1"/>
</dbReference>
<sequence length="188" mass="20819">MQFQKRMIPAREALRRHYGESPTADVDVAGVEMMLYLTSTTRLIHDEIYAALEDGMGLTEGKFTMLMVLLDKGSLPVVELSAHMGVTPATASIMLRRMLSQPVPLVTKRASESDARSFLIELTDEGRALLERALPDHYARVTKFASNLSHAEQEELISLLRKLHGDGAEEEGLPAAEPVASRRKHPPT</sequence>